<sequence length="252" mass="28968">MPQANRKYDLHVLKQQLEMACPGVIQRIPPASSFDFWTDCTKNKNVWIKIGSIDPKEKASEEFTHAGYSVWVRFDHKTVGTMWCSHNGHEEKILHWNKELARIGITYSPPFNHLSPIQYKPPASTKVDSLKWFTELRALTLFALVWCGIRDEFVNFKHGKNKEALQVLLYVLERIPEERSVKRQKGFSYEIEINCRAKEDPALTPDAEVVVDGLETTHLASGADANLDRKDLFGESNPKKRTHDEFAESQND</sequence>
<dbReference type="Proteomes" id="UP001280581">
    <property type="component" value="Unassembled WGS sequence"/>
</dbReference>
<evidence type="ECO:0000313" key="3">
    <source>
        <dbReference type="Proteomes" id="UP001280581"/>
    </source>
</evidence>
<gene>
    <name evidence="2" type="ORF">GRF29_154g726435</name>
</gene>
<dbReference type="EMBL" id="WVTA01000013">
    <property type="protein sequence ID" value="KAK3202771.1"/>
    <property type="molecule type" value="Genomic_DNA"/>
</dbReference>
<proteinExistence type="predicted"/>
<comment type="caution">
    <text evidence="2">The sequence shown here is derived from an EMBL/GenBank/DDBJ whole genome shotgun (WGS) entry which is preliminary data.</text>
</comment>
<evidence type="ECO:0000313" key="2">
    <source>
        <dbReference type="EMBL" id="KAK3202771.1"/>
    </source>
</evidence>
<reference evidence="2 3" key="1">
    <citation type="submission" date="2021-02" db="EMBL/GenBank/DDBJ databases">
        <title>Genome assembly of Pseudopithomyces chartarum.</title>
        <authorList>
            <person name="Jauregui R."/>
            <person name="Singh J."/>
            <person name="Voisey C."/>
        </authorList>
    </citation>
    <scope>NUCLEOTIDE SEQUENCE [LARGE SCALE GENOMIC DNA]</scope>
    <source>
        <strain evidence="2 3">AGR01</strain>
    </source>
</reference>
<evidence type="ECO:0000256" key="1">
    <source>
        <dbReference type="SAM" id="MobiDB-lite"/>
    </source>
</evidence>
<feature type="region of interest" description="Disordered" evidence="1">
    <location>
        <begin position="229"/>
        <end position="252"/>
    </location>
</feature>
<organism evidence="2 3">
    <name type="scientific">Pseudopithomyces chartarum</name>
    <dbReference type="NCBI Taxonomy" id="1892770"/>
    <lineage>
        <taxon>Eukaryota</taxon>
        <taxon>Fungi</taxon>
        <taxon>Dikarya</taxon>
        <taxon>Ascomycota</taxon>
        <taxon>Pezizomycotina</taxon>
        <taxon>Dothideomycetes</taxon>
        <taxon>Pleosporomycetidae</taxon>
        <taxon>Pleosporales</taxon>
        <taxon>Massarineae</taxon>
        <taxon>Didymosphaeriaceae</taxon>
        <taxon>Pseudopithomyces</taxon>
    </lineage>
</organism>
<dbReference type="AlphaFoldDB" id="A0AAN6LV66"/>
<name>A0AAN6LV66_9PLEO</name>
<accession>A0AAN6LV66</accession>
<keyword evidence="3" id="KW-1185">Reference proteome</keyword>
<protein>
    <submittedName>
        <fullName evidence="2">Uncharacterized protein</fullName>
    </submittedName>
</protein>